<reference evidence="1 2" key="1">
    <citation type="journal article" date="2021" name="ISME Commun">
        <title>Automated analysis of genomic sequences facilitates high-throughput and comprehensive description of bacteria.</title>
        <authorList>
            <person name="Hitch T.C.A."/>
        </authorList>
    </citation>
    <scope>NUCLEOTIDE SEQUENCE [LARGE SCALE GENOMIC DNA]</scope>
    <source>
        <strain evidence="2">f_CCE</strain>
    </source>
</reference>
<proteinExistence type="predicted"/>
<evidence type="ECO:0008006" key="3">
    <source>
        <dbReference type="Google" id="ProtNLM"/>
    </source>
</evidence>
<dbReference type="Proteomes" id="UP001652395">
    <property type="component" value="Unassembled WGS sequence"/>
</dbReference>
<sequence length="113" mass="13075">MCKAYPFVLYRPMEVYLRALESYQRLISCHTLIDVPDYVLAQDILRQGKAFSVGPLKYLYNARYQPSETGLVELPFEDRSAELCFGYVKRKDKTFSEIGEEYVALLTAMFANP</sequence>
<dbReference type="EMBL" id="JAOQJF010000005">
    <property type="protein sequence ID" value="MCU6799040.1"/>
    <property type="molecule type" value="Genomic_DNA"/>
</dbReference>
<organism evidence="1 2">
    <name type="scientific">Alitiscatomonas aceti</name>
    <dbReference type="NCBI Taxonomy" id="2981724"/>
    <lineage>
        <taxon>Bacteria</taxon>
        <taxon>Bacillati</taxon>
        <taxon>Bacillota</taxon>
        <taxon>Clostridia</taxon>
        <taxon>Lachnospirales</taxon>
        <taxon>Lachnospiraceae</taxon>
        <taxon>Alitiscatomonas</taxon>
    </lineage>
</organism>
<evidence type="ECO:0000313" key="1">
    <source>
        <dbReference type="EMBL" id="MCU6799040.1"/>
    </source>
</evidence>
<evidence type="ECO:0000313" key="2">
    <source>
        <dbReference type="Proteomes" id="UP001652395"/>
    </source>
</evidence>
<comment type="caution">
    <text evidence="1">The sequence shown here is derived from an EMBL/GenBank/DDBJ whole genome shotgun (WGS) entry which is preliminary data.</text>
</comment>
<protein>
    <recommendedName>
        <fullName evidence="3">LysR substrate-binding domain-containing protein</fullName>
    </recommendedName>
</protein>
<name>A0ABT2UWM3_9FIRM</name>
<keyword evidence="2" id="KW-1185">Reference proteome</keyword>
<accession>A0ABT2UWM3</accession>
<dbReference type="RefSeq" id="WP_158357720.1">
    <property type="nucleotide sequence ID" value="NZ_JAOQJF010000005.1"/>
</dbReference>
<gene>
    <name evidence="1" type="ORF">OCV69_03680</name>
</gene>